<keyword evidence="2" id="KW-0548">Nucleotidyltransferase</keyword>
<dbReference type="AlphaFoldDB" id="A0A2R7Y7C4"/>
<name>A0A2R7Y7C4_9CREN</name>
<evidence type="ECO:0008006" key="7">
    <source>
        <dbReference type="Google" id="ProtNLM"/>
    </source>
</evidence>
<feature type="domain" description="DUF357" evidence="4">
    <location>
        <begin position="14"/>
        <end position="79"/>
    </location>
</feature>
<feature type="domain" description="Cytidyltransferase-like" evidence="3">
    <location>
        <begin position="93"/>
        <end position="217"/>
    </location>
</feature>
<proteinExistence type="predicted"/>
<dbReference type="SUPFAM" id="SSF52374">
    <property type="entry name" value="Nucleotidylyl transferase"/>
    <property type="match status" value="1"/>
</dbReference>
<dbReference type="GO" id="GO:0016779">
    <property type="term" value="F:nucleotidyltransferase activity"/>
    <property type="evidence" value="ECO:0007669"/>
    <property type="project" value="UniProtKB-KW"/>
</dbReference>
<sequence length="237" mass="26792">MFTVDEVAFRVKTYIEMFERALSDLKVLNTDSKVDEVLNMAKLYLADSKHYFNLGDYITSLSCIAYAEGLLDSLRLLGFIDVKWVREKPKKVLVGGTFDLLHVGHIHYLSEASKKGLVYAVVATDANVRRIKGRDPILPQNARLALISSIKYVYKALLGDEKDFLKPVEEVKPDIILLGPDQPIDEGFIVKELDKKGLRVSVERLRKRISDNGLSSSSEIVKEIIRRYCLSSSETQP</sequence>
<dbReference type="InterPro" id="IPR036809">
    <property type="entry name" value="AF1782-like_sf"/>
</dbReference>
<gene>
    <name evidence="5" type="ORF">B7O98_03150</name>
</gene>
<dbReference type="InterPro" id="IPR023140">
    <property type="entry name" value="DUF357"/>
</dbReference>
<dbReference type="PANTHER" id="PTHR43793:SF1">
    <property type="entry name" value="FAD SYNTHASE"/>
    <property type="match status" value="1"/>
</dbReference>
<evidence type="ECO:0000313" key="5">
    <source>
        <dbReference type="EMBL" id="PUA33434.1"/>
    </source>
</evidence>
<dbReference type="PANTHER" id="PTHR43793">
    <property type="entry name" value="FAD SYNTHASE"/>
    <property type="match status" value="1"/>
</dbReference>
<evidence type="ECO:0000259" key="4">
    <source>
        <dbReference type="Pfam" id="PF04010"/>
    </source>
</evidence>
<dbReference type="Pfam" id="PF01467">
    <property type="entry name" value="CTP_transf_like"/>
    <property type="match status" value="1"/>
</dbReference>
<dbReference type="Gene3D" id="3.40.50.620">
    <property type="entry name" value="HUPs"/>
    <property type="match status" value="1"/>
</dbReference>
<dbReference type="Pfam" id="PF04010">
    <property type="entry name" value="DUF357"/>
    <property type="match status" value="1"/>
</dbReference>
<dbReference type="NCBIfam" id="TIGR00125">
    <property type="entry name" value="cyt_tran_rel"/>
    <property type="match status" value="1"/>
</dbReference>
<comment type="caution">
    <text evidence="5">The sequence shown here is derived from an EMBL/GenBank/DDBJ whole genome shotgun (WGS) entry which is preliminary data.</text>
</comment>
<reference evidence="5 6" key="1">
    <citation type="journal article" date="2018" name="Syst. Appl. Microbiol.">
        <title>A new symbiotic nanoarchaeote (Candidatus Nanoclepta minutus) and its host (Zestosphaera tikiterensis gen. nov., sp. nov.) from a New Zealand hot spring.</title>
        <authorList>
            <person name="St John E."/>
            <person name="Liu Y."/>
            <person name="Podar M."/>
            <person name="Stott M.B."/>
            <person name="Meneghin J."/>
            <person name="Chen Z."/>
            <person name="Lagutin K."/>
            <person name="Mitchell K."/>
            <person name="Reysenbach A.L."/>
        </authorList>
    </citation>
    <scope>NUCLEOTIDE SEQUENCE [LARGE SCALE GENOMIC DNA]</scope>
    <source>
        <strain evidence="5">NZ3</strain>
    </source>
</reference>
<dbReference type="InterPro" id="IPR014729">
    <property type="entry name" value="Rossmann-like_a/b/a_fold"/>
</dbReference>
<evidence type="ECO:0000259" key="3">
    <source>
        <dbReference type="Pfam" id="PF01467"/>
    </source>
</evidence>
<dbReference type="SUPFAM" id="SSF158372">
    <property type="entry name" value="AF1782-like"/>
    <property type="match status" value="1"/>
</dbReference>
<evidence type="ECO:0000256" key="2">
    <source>
        <dbReference type="ARBA" id="ARBA00022695"/>
    </source>
</evidence>
<dbReference type="Gene3D" id="1.20.1270.90">
    <property type="entry name" value="AF1782-like"/>
    <property type="match status" value="1"/>
</dbReference>
<dbReference type="EMBL" id="NBVN01000002">
    <property type="protein sequence ID" value="PUA33434.1"/>
    <property type="molecule type" value="Genomic_DNA"/>
</dbReference>
<dbReference type="Proteomes" id="UP000244093">
    <property type="component" value="Unassembled WGS sequence"/>
</dbReference>
<dbReference type="InterPro" id="IPR004821">
    <property type="entry name" value="Cyt_trans-like"/>
</dbReference>
<protein>
    <recommendedName>
        <fullName evidence="7">Cytidyltransferase</fullName>
    </recommendedName>
</protein>
<organism evidence="5 6">
    <name type="scientific">Zestosphaera tikiterensis</name>
    <dbReference type="NCBI Taxonomy" id="1973259"/>
    <lineage>
        <taxon>Archaea</taxon>
        <taxon>Thermoproteota</taxon>
        <taxon>Thermoprotei</taxon>
        <taxon>Desulfurococcales</taxon>
        <taxon>Desulfurococcaceae</taxon>
        <taxon>Zestosphaera</taxon>
    </lineage>
</organism>
<accession>A0A2R7Y7C4</accession>
<dbReference type="InterPro" id="IPR050385">
    <property type="entry name" value="Archaeal_FAD_synthase"/>
</dbReference>
<evidence type="ECO:0000256" key="1">
    <source>
        <dbReference type="ARBA" id="ARBA00022679"/>
    </source>
</evidence>
<evidence type="ECO:0000313" key="6">
    <source>
        <dbReference type="Proteomes" id="UP000244093"/>
    </source>
</evidence>
<keyword evidence="1" id="KW-0808">Transferase</keyword>